<proteinExistence type="predicted"/>
<feature type="compositionally biased region" description="Pro residues" evidence="1">
    <location>
        <begin position="204"/>
        <end position="217"/>
    </location>
</feature>
<feature type="region of interest" description="Disordered" evidence="1">
    <location>
        <begin position="272"/>
        <end position="294"/>
    </location>
</feature>
<dbReference type="EMBL" id="WEGJ01000001">
    <property type="protein sequence ID" value="MQY10425.1"/>
    <property type="molecule type" value="Genomic_DNA"/>
</dbReference>
<evidence type="ECO:0000259" key="3">
    <source>
        <dbReference type="Pfam" id="PF01471"/>
    </source>
</evidence>
<evidence type="ECO:0000256" key="1">
    <source>
        <dbReference type="SAM" id="MobiDB-lite"/>
    </source>
</evidence>
<feature type="compositionally biased region" description="Pro residues" evidence="1">
    <location>
        <begin position="49"/>
        <end position="60"/>
    </location>
</feature>
<dbReference type="Gene3D" id="1.10.101.10">
    <property type="entry name" value="PGBD-like superfamily/PGBD"/>
    <property type="match status" value="1"/>
</dbReference>
<dbReference type="SUPFAM" id="SSF47090">
    <property type="entry name" value="PGBD-like"/>
    <property type="match status" value="1"/>
</dbReference>
<dbReference type="AlphaFoldDB" id="A0A7K0CAF3"/>
<dbReference type="OrthoDB" id="3874291at2"/>
<organism evidence="4 5">
    <name type="scientific">Streptomyces smaragdinus</name>
    <dbReference type="NCBI Taxonomy" id="2585196"/>
    <lineage>
        <taxon>Bacteria</taxon>
        <taxon>Bacillati</taxon>
        <taxon>Actinomycetota</taxon>
        <taxon>Actinomycetes</taxon>
        <taxon>Kitasatosporales</taxon>
        <taxon>Streptomycetaceae</taxon>
        <taxon>Streptomyces</taxon>
    </lineage>
</organism>
<gene>
    <name evidence="4" type="ORF">SRB5_05330</name>
</gene>
<keyword evidence="2" id="KW-0472">Membrane</keyword>
<sequence length="294" mass="31505">MESDIRRPCGRCRAIGPCTCAWFTDEERPPLTVRPYAPPADTLPAPYGSYPPPTAAPPLPYDDDPIDLGLFAPDRPDPRELGPPRPSRRRSHRAPTRRRNLTAALFALVTTAATAGVVTLGLKAFDDTDHPTRVLPDPTRSAPDLAPDDEETPTPKPSAKKPKASPSTEPRAATATPAPSRSYPPSRSPRPDHTAPGGAGRPAPTSPPPSSPAPSSPAPTSAPSTLRRGDEGPEVTELQHRLGQLRLYDKDADGVYDRDTYEAVRTYQNARGITADPPGVYGPATREALERETS</sequence>
<feature type="compositionally biased region" description="Basic residues" evidence="1">
    <location>
        <begin position="86"/>
        <end position="98"/>
    </location>
</feature>
<protein>
    <recommendedName>
        <fullName evidence="3">Peptidoglycan binding-like domain-containing protein</fullName>
    </recommendedName>
</protein>
<dbReference type="InterPro" id="IPR002477">
    <property type="entry name" value="Peptidoglycan-bd-like"/>
</dbReference>
<feature type="region of interest" description="Disordered" evidence="1">
    <location>
        <begin position="127"/>
        <end position="244"/>
    </location>
</feature>
<keyword evidence="2" id="KW-0812">Transmembrane</keyword>
<dbReference type="InterPro" id="IPR036365">
    <property type="entry name" value="PGBD-like_sf"/>
</dbReference>
<keyword evidence="5" id="KW-1185">Reference proteome</keyword>
<dbReference type="Pfam" id="PF01471">
    <property type="entry name" value="PG_binding_1"/>
    <property type="match status" value="1"/>
</dbReference>
<comment type="caution">
    <text evidence="4">The sequence shown here is derived from an EMBL/GenBank/DDBJ whole genome shotgun (WGS) entry which is preliminary data.</text>
</comment>
<feature type="compositionally biased region" description="Low complexity" evidence="1">
    <location>
        <begin position="164"/>
        <end position="185"/>
    </location>
</feature>
<dbReference type="InterPro" id="IPR036366">
    <property type="entry name" value="PGBDSf"/>
</dbReference>
<keyword evidence="2" id="KW-1133">Transmembrane helix</keyword>
<evidence type="ECO:0000256" key="2">
    <source>
        <dbReference type="SAM" id="Phobius"/>
    </source>
</evidence>
<dbReference type="Proteomes" id="UP000466345">
    <property type="component" value="Unassembled WGS sequence"/>
</dbReference>
<evidence type="ECO:0000313" key="5">
    <source>
        <dbReference type="Proteomes" id="UP000466345"/>
    </source>
</evidence>
<dbReference type="RefSeq" id="WP_153449712.1">
    <property type="nucleotide sequence ID" value="NZ_WEGJ01000001.1"/>
</dbReference>
<reference evidence="4 5" key="1">
    <citation type="submission" date="2019-10" db="EMBL/GenBank/DDBJ databases">
        <title>Streptomyces smaragdinus sp. nov. and Streptomyces fabii sp. nov., isolated from the gut of fungus growing-termite Macrotermes natalensis.</title>
        <authorList>
            <person name="Schwitalla J."/>
            <person name="Benndorf R."/>
            <person name="Martin K."/>
            <person name="De Beer W."/>
            <person name="Kaster A.-K."/>
            <person name="Vollmers J."/>
            <person name="Poulsen M."/>
            <person name="Beemelmanns C."/>
        </authorList>
    </citation>
    <scope>NUCLEOTIDE SEQUENCE [LARGE SCALE GENOMIC DNA]</scope>
    <source>
        <strain evidence="4 5">RB5</strain>
    </source>
</reference>
<feature type="transmembrane region" description="Helical" evidence="2">
    <location>
        <begin position="100"/>
        <end position="122"/>
    </location>
</feature>
<feature type="domain" description="Peptidoglycan binding-like" evidence="3">
    <location>
        <begin position="232"/>
        <end position="289"/>
    </location>
</feature>
<accession>A0A7K0CAF3</accession>
<name>A0A7K0CAF3_9ACTN</name>
<evidence type="ECO:0000313" key="4">
    <source>
        <dbReference type="EMBL" id="MQY10425.1"/>
    </source>
</evidence>
<feature type="region of interest" description="Disordered" evidence="1">
    <location>
        <begin position="29"/>
        <end position="98"/>
    </location>
</feature>